<dbReference type="InterPro" id="IPR036514">
    <property type="entry name" value="SGNH_hydro_sf"/>
</dbReference>
<name>A0A8X8IH33_9BACT</name>
<dbReference type="Proteomes" id="UP000198711">
    <property type="component" value="Unassembled WGS sequence"/>
</dbReference>
<dbReference type="GO" id="GO:0004622">
    <property type="term" value="F:phosphatidylcholine lysophospholipase activity"/>
    <property type="evidence" value="ECO:0007669"/>
    <property type="project" value="TreeGrafter"/>
</dbReference>
<evidence type="ECO:0000313" key="4">
    <source>
        <dbReference type="Proteomes" id="UP000198711"/>
    </source>
</evidence>
<dbReference type="SUPFAM" id="SSF52266">
    <property type="entry name" value="SGNH hydrolase"/>
    <property type="match status" value="1"/>
</dbReference>
<evidence type="ECO:0000256" key="1">
    <source>
        <dbReference type="SAM" id="SignalP"/>
    </source>
</evidence>
<dbReference type="AlphaFoldDB" id="A0A8X8IH33"/>
<feature type="domain" description="SGNH hydrolase-type esterase" evidence="2">
    <location>
        <begin position="50"/>
        <end position="206"/>
    </location>
</feature>
<dbReference type="RefSeq" id="WP_092726195.1">
    <property type="nucleotide sequence ID" value="NZ_FNNO01000016.1"/>
</dbReference>
<feature type="signal peptide" evidence="1">
    <location>
        <begin position="1"/>
        <end position="18"/>
    </location>
</feature>
<gene>
    <name evidence="3" type="ORF">SAMN05444410_11665</name>
</gene>
<dbReference type="PANTHER" id="PTHR30383">
    <property type="entry name" value="THIOESTERASE 1/PROTEASE 1/LYSOPHOSPHOLIPASE L1"/>
    <property type="match status" value="1"/>
</dbReference>
<dbReference type="Gene3D" id="3.40.50.1110">
    <property type="entry name" value="SGNH hydrolase"/>
    <property type="match status" value="1"/>
</dbReference>
<evidence type="ECO:0000313" key="3">
    <source>
        <dbReference type="EMBL" id="SDX45558.1"/>
    </source>
</evidence>
<organism evidence="3 4">
    <name type="scientific">Hydrobacter penzbergensis</name>
    <dbReference type="NCBI Taxonomy" id="1235997"/>
    <lineage>
        <taxon>Bacteria</taxon>
        <taxon>Pseudomonadati</taxon>
        <taxon>Bacteroidota</taxon>
        <taxon>Chitinophagia</taxon>
        <taxon>Chitinophagales</taxon>
        <taxon>Chitinophagaceae</taxon>
        <taxon>Hydrobacter</taxon>
    </lineage>
</organism>
<accession>A0A8X8IH33</accession>
<evidence type="ECO:0000259" key="2">
    <source>
        <dbReference type="Pfam" id="PF13472"/>
    </source>
</evidence>
<keyword evidence="4" id="KW-1185">Reference proteome</keyword>
<protein>
    <submittedName>
        <fullName evidence="3">Lysophospholipase L1</fullName>
    </submittedName>
</protein>
<dbReference type="InterPro" id="IPR013830">
    <property type="entry name" value="SGNH_hydro"/>
</dbReference>
<dbReference type="PANTHER" id="PTHR30383:SF5">
    <property type="entry name" value="SGNH HYDROLASE-TYPE ESTERASE DOMAIN-CONTAINING PROTEIN"/>
    <property type="match status" value="1"/>
</dbReference>
<dbReference type="Pfam" id="PF13472">
    <property type="entry name" value="Lipase_GDSL_2"/>
    <property type="match status" value="1"/>
</dbReference>
<reference evidence="3 4" key="1">
    <citation type="submission" date="2016-10" db="EMBL/GenBank/DDBJ databases">
        <authorList>
            <person name="Varghese N."/>
            <person name="Submissions S."/>
        </authorList>
    </citation>
    <scope>NUCLEOTIDE SEQUENCE [LARGE SCALE GENOMIC DNA]</scope>
    <source>
        <strain evidence="3 4">DSM 25353</strain>
    </source>
</reference>
<proteinExistence type="predicted"/>
<dbReference type="InterPro" id="IPR051532">
    <property type="entry name" value="Ester_Hydrolysis_Enzymes"/>
</dbReference>
<comment type="caution">
    <text evidence="3">The sequence shown here is derived from an EMBL/GenBank/DDBJ whole genome shotgun (WGS) entry which is preliminary data.</text>
</comment>
<feature type="chain" id="PRO_5036479266" evidence="1">
    <location>
        <begin position="19"/>
        <end position="218"/>
    </location>
</feature>
<dbReference type="EMBL" id="FNNO01000016">
    <property type="protein sequence ID" value="SDX45558.1"/>
    <property type="molecule type" value="Genomic_DNA"/>
</dbReference>
<sequence length="218" mass="24641">MKKSFLFLLTCFSGLLLTAQVPFQEEIDAFKKADSIKAPLPGSILFVGSSSFRKWQDVQAYFPGYRIINRGFGGSTLPDLIHFAPDVIYAYKPSQIVIYCGDNDLAVSDTVTAQIVLKRFKQLFGMIRHTLGEVPVAYVSIKPSPSRWRLEHVINEANHLIAQFMARQRKATFIDIHRPMLRADGIVNGALFTSDSLHMNEKGYKLWQGIIRPHLKKG</sequence>
<keyword evidence="1" id="KW-0732">Signal</keyword>